<sequence length="303" mass="32266">MSHDRVAHLLEQAIPGIPEELRRPPLAKLRARARRRRTRRNAAAAAVVTLVLAGPALWYTSTLDGPQRTAPAGPGGPAAAVNTGLTWWMARVDRAGTQVTLFVSRPVDGPACQGSWSPEATFATDAATVIVTVSDGSVTGVGCASDNKLATVQITLPEPLARRPLIDGYDDTRRPVYREADQPQVPGGSAGWSEVPTTFSAPRPVNAELPAVWNVSYTRPGGPDIKIRGYPADHLLAAVPKTEPVGTVEVAGTRGGIYPTGLDRYLVRWEAPGVVYNLTVLPTEGAYVSLPTFRELLARIGVS</sequence>
<keyword evidence="1" id="KW-0812">Transmembrane</keyword>
<name>A0ABQ4D4W3_9ACTN</name>
<keyword evidence="1" id="KW-1133">Transmembrane helix</keyword>
<evidence type="ECO:0000313" key="2">
    <source>
        <dbReference type="EMBL" id="GIF78589.1"/>
    </source>
</evidence>
<gene>
    <name evidence="2" type="ORF">Asi02nite_81070</name>
</gene>
<keyword evidence="1" id="KW-0472">Membrane</keyword>
<feature type="transmembrane region" description="Helical" evidence="1">
    <location>
        <begin position="42"/>
        <end position="59"/>
    </location>
</feature>
<proteinExistence type="predicted"/>
<protein>
    <recommendedName>
        <fullName evidence="4">DUF5643 domain-containing protein</fullName>
    </recommendedName>
</protein>
<reference evidence="2 3" key="1">
    <citation type="submission" date="2021-01" db="EMBL/GenBank/DDBJ databases">
        <title>Whole genome shotgun sequence of Asanoa siamensis NBRC 107932.</title>
        <authorList>
            <person name="Komaki H."/>
            <person name="Tamura T."/>
        </authorList>
    </citation>
    <scope>NUCLEOTIDE SEQUENCE [LARGE SCALE GENOMIC DNA]</scope>
    <source>
        <strain evidence="2 3">NBRC 107932</strain>
    </source>
</reference>
<evidence type="ECO:0000256" key="1">
    <source>
        <dbReference type="SAM" id="Phobius"/>
    </source>
</evidence>
<organism evidence="2 3">
    <name type="scientific">Asanoa siamensis</name>
    <dbReference type="NCBI Taxonomy" id="926357"/>
    <lineage>
        <taxon>Bacteria</taxon>
        <taxon>Bacillati</taxon>
        <taxon>Actinomycetota</taxon>
        <taxon>Actinomycetes</taxon>
        <taxon>Micromonosporales</taxon>
        <taxon>Micromonosporaceae</taxon>
        <taxon>Asanoa</taxon>
    </lineage>
</organism>
<comment type="caution">
    <text evidence="2">The sequence shown here is derived from an EMBL/GenBank/DDBJ whole genome shotgun (WGS) entry which is preliminary data.</text>
</comment>
<evidence type="ECO:0008006" key="4">
    <source>
        <dbReference type="Google" id="ProtNLM"/>
    </source>
</evidence>
<keyword evidence="3" id="KW-1185">Reference proteome</keyword>
<dbReference type="Proteomes" id="UP000604117">
    <property type="component" value="Unassembled WGS sequence"/>
</dbReference>
<dbReference type="EMBL" id="BONE01000169">
    <property type="protein sequence ID" value="GIF78589.1"/>
    <property type="molecule type" value="Genomic_DNA"/>
</dbReference>
<dbReference type="RefSeq" id="WP_203719416.1">
    <property type="nucleotide sequence ID" value="NZ_BONE01000169.1"/>
</dbReference>
<accession>A0ABQ4D4W3</accession>
<evidence type="ECO:0000313" key="3">
    <source>
        <dbReference type="Proteomes" id="UP000604117"/>
    </source>
</evidence>